<dbReference type="InterPro" id="IPR000653">
    <property type="entry name" value="DegT/StrS_aminotransferase"/>
</dbReference>
<dbReference type="FunFam" id="3.40.640.10:FF:000089">
    <property type="entry name" value="Aminotransferase, DegT/DnrJ/EryC1/StrS family"/>
    <property type="match status" value="1"/>
</dbReference>
<dbReference type="EMBL" id="JACNJD010000172">
    <property type="protein sequence ID" value="MBC8176893.1"/>
    <property type="molecule type" value="Genomic_DNA"/>
</dbReference>
<evidence type="ECO:0000256" key="5">
    <source>
        <dbReference type="RuleBase" id="RU004508"/>
    </source>
</evidence>
<evidence type="ECO:0000256" key="3">
    <source>
        <dbReference type="PIRSR" id="PIRSR000390-1"/>
    </source>
</evidence>
<feature type="modified residue" description="N6-(pyridoxal phosphate)lysine" evidence="4">
    <location>
        <position position="195"/>
    </location>
</feature>
<evidence type="ECO:0000256" key="4">
    <source>
        <dbReference type="PIRSR" id="PIRSR000390-2"/>
    </source>
</evidence>
<dbReference type="Pfam" id="PF01041">
    <property type="entry name" value="DegT_DnrJ_EryC1"/>
    <property type="match status" value="1"/>
</dbReference>
<dbReference type="AlphaFoldDB" id="A0A8J6MXH5"/>
<dbReference type="Proteomes" id="UP000650524">
    <property type="component" value="Unassembled WGS sequence"/>
</dbReference>
<evidence type="ECO:0000313" key="7">
    <source>
        <dbReference type="Proteomes" id="UP000650524"/>
    </source>
</evidence>
<dbReference type="GO" id="GO:0030170">
    <property type="term" value="F:pyridoxal phosphate binding"/>
    <property type="evidence" value="ECO:0007669"/>
    <property type="project" value="UniProtKB-ARBA"/>
</dbReference>
<keyword evidence="6" id="KW-0032">Aminotransferase</keyword>
<dbReference type="Gene3D" id="3.40.640.10">
    <property type="entry name" value="Type I PLP-dependent aspartate aminotransferase-like (Major domain)"/>
    <property type="match status" value="1"/>
</dbReference>
<dbReference type="CDD" id="cd00616">
    <property type="entry name" value="AHBA_syn"/>
    <property type="match status" value="1"/>
</dbReference>
<dbReference type="InterPro" id="IPR015422">
    <property type="entry name" value="PyrdxlP-dep_Trfase_small"/>
</dbReference>
<protein>
    <submittedName>
        <fullName evidence="6">DegT/DnrJ/EryC1/StrS family aminotransferase</fullName>
    </submittedName>
</protein>
<dbReference type="PIRSF" id="PIRSF000390">
    <property type="entry name" value="PLP_StrS"/>
    <property type="match status" value="1"/>
</dbReference>
<comment type="similarity">
    <text evidence="2 5">Belongs to the DegT/DnrJ/EryC1 family.</text>
</comment>
<feature type="active site" description="Proton acceptor" evidence="3">
    <location>
        <position position="195"/>
    </location>
</feature>
<gene>
    <name evidence="6" type="ORF">H8E19_05765</name>
</gene>
<dbReference type="GO" id="GO:0000271">
    <property type="term" value="P:polysaccharide biosynthetic process"/>
    <property type="evidence" value="ECO:0007669"/>
    <property type="project" value="TreeGrafter"/>
</dbReference>
<dbReference type="PANTHER" id="PTHR30244:SF36">
    <property type="entry name" value="3-OXO-GLUCOSE-6-PHOSPHATE:GLUTAMATE AMINOTRANSFERASE"/>
    <property type="match status" value="1"/>
</dbReference>
<dbReference type="PANTHER" id="PTHR30244">
    <property type="entry name" value="TRANSAMINASE"/>
    <property type="match status" value="1"/>
</dbReference>
<name>A0A8J6MXH5_9DELT</name>
<evidence type="ECO:0000256" key="1">
    <source>
        <dbReference type="ARBA" id="ARBA00022898"/>
    </source>
</evidence>
<comment type="caution">
    <text evidence="6">The sequence shown here is derived from an EMBL/GenBank/DDBJ whole genome shotgun (WGS) entry which is preliminary data.</text>
</comment>
<organism evidence="6 7">
    <name type="scientific">Candidatus Desulfacyla euxinica</name>
    <dbReference type="NCBI Taxonomy" id="2841693"/>
    <lineage>
        <taxon>Bacteria</taxon>
        <taxon>Deltaproteobacteria</taxon>
        <taxon>Candidatus Desulfacyla</taxon>
    </lineage>
</organism>
<accession>A0A8J6MXH5</accession>
<keyword evidence="6" id="KW-0808">Transferase</keyword>
<proteinExistence type="inferred from homology"/>
<evidence type="ECO:0000313" key="6">
    <source>
        <dbReference type="EMBL" id="MBC8176893.1"/>
    </source>
</evidence>
<dbReference type="GO" id="GO:0008483">
    <property type="term" value="F:transaminase activity"/>
    <property type="evidence" value="ECO:0007669"/>
    <property type="project" value="UniProtKB-KW"/>
</dbReference>
<evidence type="ECO:0000256" key="2">
    <source>
        <dbReference type="ARBA" id="ARBA00037999"/>
    </source>
</evidence>
<sequence length="381" mass="42402">MNVQFVDLKAQYLSIRDEILEAIQAVMGSTAFAGGPFVEQFEKEFAEFCRSPYAIGVGSGTEALWLALKTLGIGEGDEVITVPNTFIATAEAISFCGATPVFVDVDDKTYTMDPEKLEDYLKIRRGKTGSPNRLKAVVPVHLYGQMADMDPIMEIARAYDLFVVEDACQAHWAEYKGRRAGSIGDAGCFSFYPGKNIGAYGEAGAIITKDPVMTERIRTLRDHGQTARYYHETIGWNARMDGLQGAVLSVKLRHIYNWNNARIKNARFYDELLSDVSGALTPKKGHDRTHVFHIYAILVQNRDALIAWLKKRDIHCAIHYPVPVHLQAAYGFLDLGKGAFPVSEKCAQEVMSLPMFAELTENQMRGVVDGIKEFTQKKQGS</sequence>
<dbReference type="InterPro" id="IPR015424">
    <property type="entry name" value="PyrdxlP-dep_Trfase"/>
</dbReference>
<dbReference type="SUPFAM" id="SSF53383">
    <property type="entry name" value="PLP-dependent transferases"/>
    <property type="match status" value="1"/>
</dbReference>
<reference evidence="6 7" key="1">
    <citation type="submission" date="2020-08" db="EMBL/GenBank/DDBJ databases">
        <title>Bridging the membrane lipid divide: bacteria of the FCB group superphylum have the potential to synthesize archaeal ether lipids.</title>
        <authorList>
            <person name="Villanueva L."/>
            <person name="Von Meijenfeldt F.A.B."/>
            <person name="Westbye A.B."/>
            <person name="Yadav S."/>
            <person name="Hopmans E.C."/>
            <person name="Dutilh B.E."/>
            <person name="Sinninghe Damste J.S."/>
        </authorList>
    </citation>
    <scope>NUCLEOTIDE SEQUENCE [LARGE SCALE GENOMIC DNA]</scope>
    <source>
        <strain evidence="6">NIOZ-UU27</strain>
    </source>
</reference>
<dbReference type="InterPro" id="IPR015421">
    <property type="entry name" value="PyrdxlP-dep_Trfase_major"/>
</dbReference>
<dbReference type="Gene3D" id="3.90.1150.10">
    <property type="entry name" value="Aspartate Aminotransferase, domain 1"/>
    <property type="match status" value="1"/>
</dbReference>
<keyword evidence="1 4" id="KW-0663">Pyridoxal phosphate</keyword>